<proteinExistence type="predicted"/>
<dbReference type="PANTHER" id="PTHR47933:SF40">
    <property type="entry name" value="PENTATRICOPEPTIDE REPEAT-CONTAINING PROTEIN 1, MITOCHONDRIAL-RELATED"/>
    <property type="match status" value="1"/>
</dbReference>
<name>A0A7S1J2N0_9EUGL</name>
<gene>
    <name evidence="3" type="ORF">EGYM00392_LOCUS41804</name>
</gene>
<evidence type="ECO:0000256" key="1">
    <source>
        <dbReference type="ARBA" id="ARBA00022737"/>
    </source>
</evidence>
<sequence length="665" mass="73174">MFATIWQKSIAPLGLDTFPAALRSSMLQALERLFRDHPVRDTLHTIFSPDQVSALGSDPDMLALLLTAAPTSAALWEVMDVLTPPADSARAPFLAALVRLGLVAEVEAELAKPVVAVAGEMEEGVGAEHTSTSSGPSLEHFHVVLEACRDDVTHVMQVYTRMQALGLEPDQRTLELVIDSCAQGSRETEVIELLRRVDRMQIPRTQAMYHSLMHLARRDYKECFEYMHLMEGMGFKATTESFEILSMAMAGATLTFGAVAHKVLQDFRSRELEPTHIFMLNCGRCLKSAADARELFPCLQHLRPDSPGDTPNHTVLFQAMLCEGQALEAMKQLEVMFREKLIPAADTFLLLLPYIGTAKLQSLAEKFLRGTKAHPQLLPCLREILQRVPEEVALRLLEVVEARADLLPPSPALLNAFIAPRESGFQQYLERIRAPPNVDTFAHIFTRAKAPDLQECIPLWRRQGLPLDLPVFSLFVLIQRLEACQDAQLAAECQHWLYQCLSLHQLQVQIQFIARLHAHLQHRICAPVAAPTSNPQPPSPKSRLAMEDPVAECAAPPARPPAQNPLSLPNAFGANGPASGGSDTADYGGAASAGPGLPNFAMSIRQGSSRAAPPALRRRYLQTLQRQGHGTETLVRPSVGGDWNPRACLIQVAEILKNNVKAQEG</sequence>
<dbReference type="InterPro" id="IPR051240">
    <property type="entry name" value="Mito_RNA-Proc/Resp"/>
</dbReference>
<evidence type="ECO:0000256" key="2">
    <source>
        <dbReference type="SAM" id="MobiDB-lite"/>
    </source>
</evidence>
<dbReference type="AlphaFoldDB" id="A0A7S1J2N0"/>
<reference evidence="3" key="1">
    <citation type="submission" date="2021-01" db="EMBL/GenBank/DDBJ databases">
        <authorList>
            <person name="Corre E."/>
            <person name="Pelletier E."/>
            <person name="Niang G."/>
            <person name="Scheremetjew M."/>
            <person name="Finn R."/>
            <person name="Kale V."/>
            <person name="Holt S."/>
            <person name="Cochrane G."/>
            <person name="Meng A."/>
            <person name="Brown T."/>
            <person name="Cohen L."/>
        </authorList>
    </citation>
    <scope>NUCLEOTIDE SEQUENCE</scope>
    <source>
        <strain evidence="3">NIES-381</strain>
    </source>
</reference>
<organism evidence="3">
    <name type="scientific">Eutreptiella gymnastica</name>
    <dbReference type="NCBI Taxonomy" id="73025"/>
    <lineage>
        <taxon>Eukaryota</taxon>
        <taxon>Discoba</taxon>
        <taxon>Euglenozoa</taxon>
        <taxon>Euglenida</taxon>
        <taxon>Spirocuta</taxon>
        <taxon>Euglenophyceae</taxon>
        <taxon>Eutreptiales</taxon>
        <taxon>Eutreptiaceae</taxon>
        <taxon>Eutreptiella</taxon>
    </lineage>
</organism>
<evidence type="ECO:0000313" key="3">
    <source>
        <dbReference type="EMBL" id="CAD9030664.1"/>
    </source>
</evidence>
<feature type="region of interest" description="Disordered" evidence="2">
    <location>
        <begin position="529"/>
        <end position="590"/>
    </location>
</feature>
<protein>
    <recommendedName>
        <fullName evidence="4">Pentacotripeptide-repeat region of PRORP domain-containing protein</fullName>
    </recommendedName>
</protein>
<dbReference type="GO" id="GO:0003729">
    <property type="term" value="F:mRNA binding"/>
    <property type="evidence" value="ECO:0007669"/>
    <property type="project" value="TreeGrafter"/>
</dbReference>
<dbReference type="EMBL" id="HBGA01112328">
    <property type="protein sequence ID" value="CAD9030664.1"/>
    <property type="molecule type" value="Transcribed_RNA"/>
</dbReference>
<dbReference type="InterPro" id="IPR011990">
    <property type="entry name" value="TPR-like_helical_dom_sf"/>
</dbReference>
<keyword evidence="1" id="KW-0677">Repeat</keyword>
<accession>A0A7S1J2N0</accession>
<dbReference type="Gene3D" id="1.25.40.10">
    <property type="entry name" value="Tetratricopeptide repeat domain"/>
    <property type="match status" value="1"/>
</dbReference>
<dbReference type="PANTHER" id="PTHR47933">
    <property type="entry name" value="PENTATRICOPEPTIDE REPEAT-CONTAINING PROTEIN 1, MITOCHONDRIAL"/>
    <property type="match status" value="1"/>
</dbReference>
<evidence type="ECO:0008006" key="4">
    <source>
        <dbReference type="Google" id="ProtNLM"/>
    </source>
</evidence>